<feature type="transmembrane region" description="Helical" evidence="6">
    <location>
        <begin position="127"/>
        <end position="144"/>
    </location>
</feature>
<feature type="transmembrane region" description="Helical" evidence="6">
    <location>
        <begin position="194"/>
        <end position="214"/>
    </location>
</feature>
<dbReference type="Proteomes" id="UP000265540">
    <property type="component" value="Unassembled WGS sequence"/>
</dbReference>
<feature type="transmembrane region" description="Helical" evidence="6">
    <location>
        <begin position="220"/>
        <end position="240"/>
    </location>
</feature>
<evidence type="ECO:0000256" key="5">
    <source>
        <dbReference type="ARBA" id="ARBA00023136"/>
    </source>
</evidence>
<feature type="transmembrane region" description="Helical" evidence="6">
    <location>
        <begin position="12"/>
        <end position="31"/>
    </location>
</feature>
<comment type="caution">
    <text evidence="7">The sequence shown here is derived from an EMBL/GenBank/DDBJ whole genome shotgun (WGS) entry which is preliminary data.</text>
</comment>
<evidence type="ECO:0000256" key="3">
    <source>
        <dbReference type="ARBA" id="ARBA00022692"/>
    </source>
</evidence>
<dbReference type="PANTHER" id="PTHR40277">
    <property type="entry name" value="BLL5419 PROTEIN"/>
    <property type="match status" value="1"/>
</dbReference>
<evidence type="ECO:0000256" key="6">
    <source>
        <dbReference type="SAM" id="Phobius"/>
    </source>
</evidence>
<dbReference type="EMBL" id="QZJF01000022">
    <property type="protein sequence ID" value="RJR26415.1"/>
    <property type="molecule type" value="Genomic_DNA"/>
</dbReference>
<protein>
    <submittedName>
        <fullName evidence="7">UPF0104 family protein</fullName>
    </submittedName>
</protein>
<evidence type="ECO:0000256" key="1">
    <source>
        <dbReference type="ARBA" id="ARBA00004651"/>
    </source>
</evidence>
<dbReference type="AlphaFoldDB" id="A0A3A4ZAS3"/>
<dbReference type="Pfam" id="PF03706">
    <property type="entry name" value="LPG_synthase_TM"/>
    <property type="match status" value="1"/>
</dbReference>
<proteinExistence type="predicted"/>
<name>A0A3A4ZAS3_UNCKA</name>
<organism evidence="7 8">
    <name type="scientific">candidate division WWE3 bacterium</name>
    <dbReference type="NCBI Taxonomy" id="2053526"/>
    <lineage>
        <taxon>Bacteria</taxon>
        <taxon>Katanobacteria</taxon>
    </lineage>
</organism>
<keyword evidence="5 6" id="KW-0472">Membrane</keyword>
<dbReference type="PANTHER" id="PTHR40277:SF1">
    <property type="entry name" value="BLL5419 PROTEIN"/>
    <property type="match status" value="1"/>
</dbReference>
<feature type="transmembrane region" description="Helical" evidence="6">
    <location>
        <begin position="252"/>
        <end position="275"/>
    </location>
</feature>
<sequence length="295" mass="33344">MIKKLLRYNKSLLKTFVSVGLVLYLLTKISFQDVVYVLNAIDYSFIPLTVIFLLIGVILHSVSNKLLLEDNNSKVKLETLVFVNLIKSYLDTYLFPKTSGNEYRKSFLSKKFHSDAAVGHLILVEPSLKKIAFLIIMLIGSIWYTRAMSLIFVLWLVLGWVFYRIILNTLAPINNEIKDLRASFNWYLQKRKRVLSYVFLISSLIMQICAQYVLLLSTGIFISPLGFLVISALIGLLMLTIPSFGGIGLQDFLYVVLLLFFSVPAQVALAVSITYHFSKLGISLIGGFIHAKGKV</sequence>
<accession>A0A3A4ZAS3</accession>
<gene>
    <name evidence="7" type="ORF">C4561_05490</name>
</gene>
<evidence type="ECO:0000256" key="2">
    <source>
        <dbReference type="ARBA" id="ARBA00022475"/>
    </source>
</evidence>
<keyword evidence="3 6" id="KW-0812">Transmembrane</keyword>
<dbReference type="InterPro" id="IPR022791">
    <property type="entry name" value="L-PG_synthase/AglD"/>
</dbReference>
<feature type="transmembrane region" description="Helical" evidence="6">
    <location>
        <begin position="150"/>
        <end position="173"/>
    </location>
</feature>
<evidence type="ECO:0000313" key="7">
    <source>
        <dbReference type="EMBL" id="RJR26415.1"/>
    </source>
</evidence>
<dbReference type="GO" id="GO:0005886">
    <property type="term" value="C:plasma membrane"/>
    <property type="evidence" value="ECO:0007669"/>
    <property type="project" value="UniProtKB-SubCell"/>
</dbReference>
<evidence type="ECO:0000256" key="4">
    <source>
        <dbReference type="ARBA" id="ARBA00022989"/>
    </source>
</evidence>
<keyword evidence="2" id="KW-1003">Cell membrane</keyword>
<comment type="subcellular location">
    <subcellularLocation>
        <location evidence="1">Cell membrane</location>
        <topology evidence="1">Multi-pass membrane protein</topology>
    </subcellularLocation>
</comment>
<evidence type="ECO:0000313" key="8">
    <source>
        <dbReference type="Proteomes" id="UP000265540"/>
    </source>
</evidence>
<reference evidence="7 8" key="1">
    <citation type="journal article" date="2017" name="ISME J.">
        <title>Energy and carbon metabolisms in a deep terrestrial subsurface fluid microbial community.</title>
        <authorList>
            <person name="Momper L."/>
            <person name="Jungbluth S.P."/>
            <person name="Lee M.D."/>
            <person name="Amend J.P."/>
        </authorList>
    </citation>
    <scope>NUCLEOTIDE SEQUENCE [LARGE SCALE GENOMIC DNA]</scope>
    <source>
        <strain evidence="7">SURF_46</strain>
    </source>
</reference>
<keyword evidence="4 6" id="KW-1133">Transmembrane helix</keyword>
<feature type="transmembrane region" description="Helical" evidence="6">
    <location>
        <begin position="43"/>
        <end position="62"/>
    </location>
</feature>